<dbReference type="eggNOG" id="KOG0217">
    <property type="taxonomic scope" value="Eukaryota"/>
</dbReference>
<evidence type="ECO:0000313" key="6">
    <source>
        <dbReference type="EMBL" id="EEH52339.1"/>
    </source>
</evidence>
<dbReference type="Gene3D" id="3.40.50.300">
    <property type="entry name" value="P-loop containing nucleotide triphosphate hydrolases"/>
    <property type="match status" value="1"/>
</dbReference>
<accession>C1N5Q8</accession>
<name>C1N5Q8_MICPC</name>
<protein>
    <submittedName>
        <fullName evidence="6">Predicted protein</fullName>
    </submittedName>
</protein>
<gene>
    <name evidence="6" type="ORF">MICPUCDRAFT_5018</name>
</gene>
<dbReference type="GO" id="GO:0032301">
    <property type="term" value="C:MutSalpha complex"/>
    <property type="evidence" value="ECO:0007669"/>
    <property type="project" value="TreeGrafter"/>
</dbReference>
<dbReference type="GO" id="GO:0140664">
    <property type="term" value="F:ATP-dependent DNA damage sensor activity"/>
    <property type="evidence" value="ECO:0007669"/>
    <property type="project" value="InterPro"/>
</dbReference>
<evidence type="ECO:0000256" key="2">
    <source>
        <dbReference type="ARBA" id="ARBA00022741"/>
    </source>
</evidence>
<dbReference type="GO" id="GO:0030983">
    <property type="term" value="F:mismatched DNA binding"/>
    <property type="evidence" value="ECO:0007669"/>
    <property type="project" value="InterPro"/>
</dbReference>
<dbReference type="EMBL" id="GG663748">
    <property type="protein sequence ID" value="EEH52339.1"/>
    <property type="molecule type" value="Genomic_DNA"/>
</dbReference>
<dbReference type="AlphaFoldDB" id="C1N5Q8"/>
<dbReference type="InterPro" id="IPR045076">
    <property type="entry name" value="MutS"/>
</dbReference>
<keyword evidence="2" id="KW-0547">Nucleotide-binding</keyword>
<feature type="non-terminal residue" evidence="6">
    <location>
        <position position="1"/>
    </location>
</feature>
<evidence type="ECO:0000256" key="1">
    <source>
        <dbReference type="ARBA" id="ARBA00006271"/>
    </source>
</evidence>
<dbReference type="GeneID" id="9688643"/>
<keyword evidence="4" id="KW-0238">DNA-binding</keyword>
<feature type="non-terminal residue" evidence="6">
    <location>
        <position position="290"/>
    </location>
</feature>
<comment type="similarity">
    <text evidence="1">Belongs to the DNA mismatch repair MutS family.</text>
</comment>
<dbReference type="OMA" id="ARIHTSM"/>
<dbReference type="RefSeq" id="XP_003063203.1">
    <property type="nucleotide sequence ID" value="XM_003063157.1"/>
</dbReference>
<proteinExistence type="inferred from homology"/>
<dbReference type="Proteomes" id="UP000001876">
    <property type="component" value="Unassembled WGS sequence"/>
</dbReference>
<feature type="domain" description="DNA mismatch repair proteins mutS family" evidence="5">
    <location>
        <begin position="166"/>
        <end position="182"/>
    </location>
</feature>
<sequence>WSDLARAAATVDVLASFASFAATHDGPTCRPTFVDAEGGGATLELENVWHPCAVAGGMLRGRAGAGGTSGIVPNDVVLGDVARETPRAMLLTGANMGGKSTLATCVAVVLAHAGALAPASRCVLSPVDVVFTRLGGAGDRVATGESTFLVECAEAAVILREATPSSLVVVDELGRGTSTFDGYSVAFAAFKKLALGVGCRTMFATHFHGLAREFRASPDVQLAHMAATVADAGGGEDDARGGGGGSAIASAAAPAPPPITFLYKLRPGACPKSYGVRVAALAAVPKEVLK</sequence>
<dbReference type="PROSITE" id="PS00486">
    <property type="entry name" value="DNA_MISMATCH_REPAIR_2"/>
    <property type="match status" value="1"/>
</dbReference>
<evidence type="ECO:0000313" key="7">
    <source>
        <dbReference type="Proteomes" id="UP000001876"/>
    </source>
</evidence>
<reference evidence="6 7" key="1">
    <citation type="journal article" date="2009" name="Science">
        <title>Green evolution and dynamic adaptations revealed by genomes of the marine picoeukaryotes Micromonas.</title>
        <authorList>
            <person name="Worden A.Z."/>
            <person name="Lee J.H."/>
            <person name="Mock T."/>
            <person name="Rouze P."/>
            <person name="Simmons M.P."/>
            <person name="Aerts A.L."/>
            <person name="Allen A.E."/>
            <person name="Cuvelier M.L."/>
            <person name="Derelle E."/>
            <person name="Everett M.V."/>
            <person name="Foulon E."/>
            <person name="Grimwood J."/>
            <person name="Gundlach H."/>
            <person name="Henrissat B."/>
            <person name="Napoli C."/>
            <person name="McDonald S.M."/>
            <person name="Parker M.S."/>
            <person name="Rombauts S."/>
            <person name="Salamov A."/>
            <person name="Von Dassow P."/>
            <person name="Badger J.H."/>
            <person name="Coutinho P.M."/>
            <person name="Demir E."/>
            <person name="Dubchak I."/>
            <person name="Gentemann C."/>
            <person name="Eikrem W."/>
            <person name="Gready J.E."/>
            <person name="John U."/>
            <person name="Lanier W."/>
            <person name="Lindquist E.A."/>
            <person name="Lucas S."/>
            <person name="Mayer K.F."/>
            <person name="Moreau H."/>
            <person name="Not F."/>
            <person name="Otillar R."/>
            <person name="Panaud O."/>
            <person name="Pangilinan J."/>
            <person name="Paulsen I."/>
            <person name="Piegu B."/>
            <person name="Poliakov A."/>
            <person name="Robbens S."/>
            <person name="Schmutz J."/>
            <person name="Toulza E."/>
            <person name="Wyss T."/>
            <person name="Zelensky A."/>
            <person name="Zhou K."/>
            <person name="Armbrust E.V."/>
            <person name="Bhattacharya D."/>
            <person name="Goodenough U.W."/>
            <person name="Van de Peer Y."/>
            <person name="Grigoriev I.V."/>
        </authorList>
    </citation>
    <scope>NUCLEOTIDE SEQUENCE [LARGE SCALE GENOMIC DNA]</scope>
    <source>
        <strain evidence="6 7">CCMP1545</strain>
    </source>
</reference>
<dbReference type="STRING" id="564608.C1N5Q8"/>
<dbReference type="KEGG" id="mpp:MICPUCDRAFT_5018"/>
<dbReference type="PANTHER" id="PTHR11361:SF148">
    <property type="entry name" value="DNA MISMATCH REPAIR PROTEIN MSH6"/>
    <property type="match status" value="1"/>
</dbReference>
<dbReference type="InterPro" id="IPR027417">
    <property type="entry name" value="P-loop_NTPase"/>
</dbReference>
<keyword evidence="7" id="KW-1185">Reference proteome</keyword>
<evidence type="ECO:0000256" key="4">
    <source>
        <dbReference type="ARBA" id="ARBA00023125"/>
    </source>
</evidence>
<organism evidence="7">
    <name type="scientific">Micromonas pusilla (strain CCMP1545)</name>
    <name type="common">Picoplanktonic green alga</name>
    <dbReference type="NCBI Taxonomy" id="564608"/>
    <lineage>
        <taxon>Eukaryota</taxon>
        <taxon>Viridiplantae</taxon>
        <taxon>Chlorophyta</taxon>
        <taxon>Mamiellophyceae</taxon>
        <taxon>Mamiellales</taxon>
        <taxon>Mamiellaceae</taxon>
        <taxon>Micromonas</taxon>
    </lineage>
</organism>
<dbReference type="Pfam" id="PF00488">
    <property type="entry name" value="MutS_V"/>
    <property type="match status" value="1"/>
</dbReference>
<evidence type="ECO:0000259" key="5">
    <source>
        <dbReference type="PROSITE" id="PS00486"/>
    </source>
</evidence>
<dbReference type="PANTHER" id="PTHR11361">
    <property type="entry name" value="DNA MISMATCH REPAIR PROTEIN MUTS FAMILY MEMBER"/>
    <property type="match status" value="1"/>
</dbReference>
<dbReference type="InterPro" id="IPR000432">
    <property type="entry name" value="DNA_mismatch_repair_MutS_C"/>
</dbReference>
<keyword evidence="3" id="KW-0067">ATP-binding</keyword>
<dbReference type="SMART" id="SM00534">
    <property type="entry name" value="MUTSac"/>
    <property type="match status" value="1"/>
</dbReference>
<dbReference type="SUPFAM" id="SSF52540">
    <property type="entry name" value="P-loop containing nucleoside triphosphate hydrolases"/>
    <property type="match status" value="1"/>
</dbReference>
<evidence type="ECO:0000256" key="3">
    <source>
        <dbReference type="ARBA" id="ARBA00022840"/>
    </source>
</evidence>
<dbReference type="GO" id="GO:0006298">
    <property type="term" value="P:mismatch repair"/>
    <property type="evidence" value="ECO:0007669"/>
    <property type="project" value="InterPro"/>
</dbReference>
<dbReference type="OrthoDB" id="10252754at2759"/>
<dbReference type="GO" id="GO:0005524">
    <property type="term" value="F:ATP binding"/>
    <property type="evidence" value="ECO:0007669"/>
    <property type="project" value="UniProtKB-KW"/>
</dbReference>